<dbReference type="GeneID" id="106515076"/>
<dbReference type="SUPFAM" id="SSF54076">
    <property type="entry name" value="RNase A-like"/>
    <property type="match status" value="1"/>
</dbReference>
<organism evidence="2 3">
    <name type="scientific">Austrofundulus limnaeus</name>
    <name type="common">Annual killifish</name>
    <dbReference type="NCBI Taxonomy" id="52670"/>
    <lineage>
        <taxon>Eukaryota</taxon>
        <taxon>Metazoa</taxon>
        <taxon>Chordata</taxon>
        <taxon>Craniata</taxon>
        <taxon>Vertebrata</taxon>
        <taxon>Euteleostomi</taxon>
        <taxon>Actinopterygii</taxon>
        <taxon>Neopterygii</taxon>
        <taxon>Teleostei</taxon>
        <taxon>Neoteleostei</taxon>
        <taxon>Acanthomorphata</taxon>
        <taxon>Ovalentaria</taxon>
        <taxon>Atherinomorphae</taxon>
        <taxon>Cyprinodontiformes</taxon>
        <taxon>Rivulidae</taxon>
        <taxon>Austrofundulus</taxon>
    </lineage>
</organism>
<sequence length="177" mass="20183">MTHPTSALNDAPCQRSKWNNAFQTFIRRHLPSGAPNSLNPDEWRKYIQSVGKCDRPTQSFLHPEDLDRVKAVCSSSGGKVYRNNLCISRQPFTFVTVRSVHGTCGIKNVTKETKHLILACELLEDQCVPVHFEGNPKNQKPENNAYSCQDPDKRNQAVSCRMTWFCLFLLLCFVYGF</sequence>
<dbReference type="Proteomes" id="UP000192220">
    <property type="component" value="Unplaced"/>
</dbReference>
<proteinExistence type="predicted"/>
<dbReference type="SMART" id="SM00092">
    <property type="entry name" value="RNAse_Pc"/>
    <property type="match status" value="1"/>
</dbReference>
<evidence type="ECO:0000313" key="2">
    <source>
        <dbReference type="Proteomes" id="UP000192220"/>
    </source>
</evidence>
<dbReference type="KEGG" id="alim:106515076"/>
<dbReference type="Gene3D" id="3.10.130.10">
    <property type="entry name" value="Ribonuclease A-like domain"/>
    <property type="match status" value="1"/>
</dbReference>
<dbReference type="InParanoid" id="A0A2I4AXD8"/>
<name>A0A2I4AXD8_AUSLI</name>
<dbReference type="RefSeq" id="XP_013860146.1">
    <property type="nucleotide sequence ID" value="XM_014004692.1"/>
</dbReference>
<dbReference type="InterPro" id="IPR036816">
    <property type="entry name" value="RNaseA-like_dom_sf"/>
</dbReference>
<evidence type="ECO:0000313" key="3">
    <source>
        <dbReference type="RefSeq" id="XP_013860146.1"/>
    </source>
</evidence>
<accession>A0A2I4AXD8</accession>
<feature type="domain" description="Ribonuclease A-domain" evidence="1">
    <location>
        <begin position="18"/>
        <end position="136"/>
    </location>
</feature>
<dbReference type="AlphaFoldDB" id="A0A2I4AXD8"/>
<protein>
    <submittedName>
        <fullName evidence="3">Angiogenin-2</fullName>
    </submittedName>
</protein>
<reference evidence="3" key="1">
    <citation type="submission" date="2025-08" db="UniProtKB">
        <authorList>
            <consortium name="RefSeq"/>
        </authorList>
    </citation>
    <scope>IDENTIFICATION</scope>
    <source>
        <strain evidence="3">Quisiro</strain>
        <tissue evidence="3">Liver</tissue>
    </source>
</reference>
<keyword evidence="2" id="KW-1185">Reference proteome</keyword>
<dbReference type="InterPro" id="IPR023412">
    <property type="entry name" value="RNaseA_domain"/>
</dbReference>
<dbReference type="OrthoDB" id="8892679at2759"/>
<gene>
    <name evidence="3" type="primary">LOC106515076</name>
</gene>
<evidence type="ECO:0000259" key="1">
    <source>
        <dbReference type="SMART" id="SM00092"/>
    </source>
</evidence>